<dbReference type="Pfam" id="PF01850">
    <property type="entry name" value="PIN"/>
    <property type="match status" value="1"/>
</dbReference>
<dbReference type="CDD" id="cd18738">
    <property type="entry name" value="PIN_VapC4-5_FitB-like"/>
    <property type="match status" value="1"/>
</dbReference>
<name>A0A3E1RK75_9BURK</name>
<organism evidence="2 3">
    <name type="scientific">Rhodoferax lacus</name>
    <dbReference type="NCBI Taxonomy" id="2184758"/>
    <lineage>
        <taxon>Bacteria</taxon>
        <taxon>Pseudomonadati</taxon>
        <taxon>Pseudomonadota</taxon>
        <taxon>Betaproteobacteria</taxon>
        <taxon>Burkholderiales</taxon>
        <taxon>Comamonadaceae</taxon>
        <taxon>Rhodoferax</taxon>
    </lineage>
</organism>
<proteinExistence type="predicted"/>
<reference evidence="2 3" key="1">
    <citation type="submission" date="2018-05" db="EMBL/GenBank/DDBJ databases">
        <title>Rhodoferax soyangensis sp.nov., isolated from an oligotrophic freshwater lake.</title>
        <authorList>
            <person name="Park M."/>
        </authorList>
    </citation>
    <scope>NUCLEOTIDE SEQUENCE [LARGE SCALE GENOMIC DNA]</scope>
    <source>
        <strain evidence="2 3">IMCC26218</strain>
    </source>
</reference>
<dbReference type="Gene3D" id="3.40.50.1010">
    <property type="entry name" value="5'-nuclease"/>
    <property type="match status" value="1"/>
</dbReference>
<comment type="caution">
    <text evidence="2">The sequence shown here is derived from an EMBL/GenBank/DDBJ whole genome shotgun (WGS) entry which is preliminary data.</text>
</comment>
<dbReference type="Proteomes" id="UP000260665">
    <property type="component" value="Unassembled WGS sequence"/>
</dbReference>
<accession>A0A3E1RK75</accession>
<sequence length="113" mass="12080">MVIGLLKGHGPALVLAEQSGLALERAAVSQITRMELLGYPQLTDEEDKAIQSFLAACQVRMLDPQVEALAITLRRSGAFKLPDAIVAATAISGSLRLLTLDQAMVRRLQALGL</sequence>
<protein>
    <recommendedName>
        <fullName evidence="1">PIN domain-containing protein</fullName>
    </recommendedName>
</protein>
<feature type="domain" description="PIN" evidence="1">
    <location>
        <begin position="21"/>
        <end position="105"/>
    </location>
</feature>
<dbReference type="InterPro" id="IPR029060">
    <property type="entry name" value="PIN-like_dom_sf"/>
</dbReference>
<dbReference type="EMBL" id="QFZK01000001">
    <property type="protein sequence ID" value="RFO98990.1"/>
    <property type="molecule type" value="Genomic_DNA"/>
</dbReference>
<evidence type="ECO:0000313" key="2">
    <source>
        <dbReference type="EMBL" id="RFO98990.1"/>
    </source>
</evidence>
<gene>
    <name evidence="2" type="ORF">DIC66_01360</name>
</gene>
<dbReference type="AlphaFoldDB" id="A0A3E1RK75"/>
<dbReference type="OrthoDB" id="532510at2"/>
<evidence type="ECO:0000259" key="1">
    <source>
        <dbReference type="Pfam" id="PF01850"/>
    </source>
</evidence>
<dbReference type="SUPFAM" id="SSF88723">
    <property type="entry name" value="PIN domain-like"/>
    <property type="match status" value="1"/>
</dbReference>
<keyword evidence="3" id="KW-1185">Reference proteome</keyword>
<dbReference type="InterPro" id="IPR002716">
    <property type="entry name" value="PIN_dom"/>
</dbReference>
<evidence type="ECO:0000313" key="3">
    <source>
        <dbReference type="Proteomes" id="UP000260665"/>
    </source>
</evidence>